<evidence type="ECO:0000313" key="3">
    <source>
        <dbReference type="Proteomes" id="UP001221757"/>
    </source>
</evidence>
<dbReference type="EMBL" id="JARKIE010000399">
    <property type="protein sequence ID" value="KAJ7645362.1"/>
    <property type="molecule type" value="Genomic_DNA"/>
</dbReference>
<dbReference type="AlphaFoldDB" id="A0AAD7CDG8"/>
<feature type="region of interest" description="Disordered" evidence="1">
    <location>
        <begin position="45"/>
        <end position="77"/>
    </location>
</feature>
<keyword evidence="3" id="KW-1185">Reference proteome</keyword>
<name>A0AAD7CDG8_MYCRO</name>
<organism evidence="2 3">
    <name type="scientific">Mycena rosella</name>
    <name type="common">Pink bonnet</name>
    <name type="synonym">Agaricus rosellus</name>
    <dbReference type="NCBI Taxonomy" id="1033263"/>
    <lineage>
        <taxon>Eukaryota</taxon>
        <taxon>Fungi</taxon>
        <taxon>Dikarya</taxon>
        <taxon>Basidiomycota</taxon>
        <taxon>Agaricomycotina</taxon>
        <taxon>Agaricomycetes</taxon>
        <taxon>Agaricomycetidae</taxon>
        <taxon>Agaricales</taxon>
        <taxon>Marasmiineae</taxon>
        <taxon>Mycenaceae</taxon>
        <taxon>Mycena</taxon>
    </lineage>
</organism>
<feature type="compositionally biased region" description="Polar residues" evidence="1">
    <location>
        <begin position="12"/>
        <end position="24"/>
    </location>
</feature>
<proteinExistence type="predicted"/>
<accession>A0AAD7CDG8</accession>
<comment type="caution">
    <text evidence="2">The sequence shown here is derived from an EMBL/GenBank/DDBJ whole genome shotgun (WGS) entry which is preliminary data.</text>
</comment>
<feature type="region of interest" description="Disordered" evidence="1">
    <location>
        <begin position="1"/>
        <end position="26"/>
    </location>
</feature>
<evidence type="ECO:0000313" key="2">
    <source>
        <dbReference type="EMBL" id="KAJ7645362.1"/>
    </source>
</evidence>
<evidence type="ECO:0000256" key="1">
    <source>
        <dbReference type="SAM" id="MobiDB-lite"/>
    </source>
</evidence>
<protein>
    <submittedName>
        <fullName evidence="2">Uncharacterized protein</fullName>
    </submittedName>
</protein>
<reference evidence="2" key="1">
    <citation type="submission" date="2023-03" db="EMBL/GenBank/DDBJ databases">
        <title>Massive genome expansion in bonnet fungi (Mycena s.s.) driven by repeated elements and novel gene families across ecological guilds.</title>
        <authorList>
            <consortium name="Lawrence Berkeley National Laboratory"/>
            <person name="Harder C.B."/>
            <person name="Miyauchi S."/>
            <person name="Viragh M."/>
            <person name="Kuo A."/>
            <person name="Thoen E."/>
            <person name="Andreopoulos B."/>
            <person name="Lu D."/>
            <person name="Skrede I."/>
            <person name="Drula E."/>
            <person name="Henrissat B."/>
            <person name="Morin E."/>
            <person name="Kohler A."/>
            <person name="Barry K."/>
            <person name="LaButti K."/>
            <person name="Morin E."/>
            <person name="Salamov A."/>
            <person name="Lipzen A."/>
            <person name="Mereny Z."/>
            <person name="Hegedus B."/>
            <person name="Baldrian P."/>
            <person name="Stursova M."/>
            <person name="Weitz H."/>
            <person name="Taylor A."/>
            <person name="Grigoriev I.V."/>
            <person name="Nagy L.G."/>
            <person name="Martin F."/>
            <person name="Kauserud H."/>
        </authorList>
    </citation>
    <scope>NUCLEOTIDE SEQUENCE</scope>
    <source>
        <strain evidence="2">CBHHK067</strain>
    </source>
</reference>
<sequence>MSAEESPRPPLQDTTNVPEASTPVTMGAMAAELARLRGVVDVFTTKRGGGRGKKRQCADNENDTTTSSKKSKASASPAEINYIGYGRTIGRFLGPFVNITEVIEYGTSANPAFHPSRL</sequence>
<feature type="compositionally biased region" description="Low complexity" evidence="1">
    <location>
        <begin position="64"/>
        <end position="77"/>
    </location>
</feature>
<gene>
    <name evidence="2" type="ORF">B0H17DRAFT_1148442</name>
</gene>
<dbReference type="Proteomes" id="UP001221757">
    <property type="component" value="Unassembled WGS sequence"/>
</dbReference>